<proteinExistence type="predicted"/>
<reference evidence="6 7" key="1">
    <citation type="submission" date="2024-03" db="EMBL/GenBank/DDBJ databases">
        <title>Adaptation during the transition from Ophiocordyceps entomopathogen to insect associate is accompanied by gene loss and intensified selection.</title>
        <authorList>
            <person name="Ward C.M."/>
            <person name="Onetto C.A."/>
            <person name="Borneman A.R."/>
        </authorList>
    </citation>
    <scope>NUCLEOTIDE SEQUENCE [LARGE SCALE GENOMIC DNA]</scope>
    <source>
        <strain evidence="6">AWRI1</strain>
        <tissue evidence="6">Single Adult Female</tissue>
    </source>
</reference>
<dbReference type="InterPro" id="IPR050360">
    <property type="entry name" value="MFS_Sugar_Transporters"/>
</dbReference>
<protein>
    <submittedName>
        <fullName evidence="6">Uncharacterized protein</fullName>
    </submittedName>
</protein>
<feature type="transmembrane region" description="Helical" evidence="5">
    <location>
        <begin position="243"/>
        <end position="265"/>
    </location>
</feature>
<feature type="transmembrane region" description="Helical" evidence="5">
    <location>
        <begin position="323"/>
        <end position="351"/>
    </location>
</feature>
<dbReference type="InterPro" id="IPR005828">
    <property type="entry name" value="MFS_sugar_transport-like"/>
</dbReference>
<dbReference type="PANTHER" id="PTHR48022">
    <property type="entry name" value="PLASTIDIC GLUCOSE TRANSPORTER 4"/>
    <property type="match status" value="1"/>
</dbReference>
<feature type="transmembrane region" description="Helical" evidence="5">
    <location>
        <begin position="59"/>
        <end position="78"/>
    </location>
</feature>
<feature type="transmembrane region" description="Helical" evidence="5">
    <location>
        <begin position="300"/>
        <end position="316"/>
    </location>
</feature>
<keyword evidence="3 5" id="KW-1133">Transmembrane helix</keyword>
<dbReference type="Pfam" id="PF00083">
    <property type="entry name" value="Sugar_tr"/>
    <property type="match status" value="1"/>
</dbReference>
<dbReference type="Gene3D" id="1.20.1250.20">
    <property type="entry name" value="MFS general substrate transporter like domains"/>
    <property type="match status" value="1"/>
</dbReference>
<keyword evidence="2 5" id="KW-0812">Transmembrane</keyword>
<comment type="caution">
    <text evidence="6">The sequence shown here is derived from an EMBL/GenBank/DDBJ whole genome shotgun (WGS) entry which is preliminary data.</text>
</comment>
<feature type="transmembrane region" description="Helical" evidence="5">
    <location>
        <begin position="409"/>
        <end position="429"/>
    </location>
</feature>
<name>A0AAN9T6E4_9HEMI</name>
<dbReference type="EMBL" id="JBBCAQ010000041">
    <property type="protein sequence ID" value="KAK7571187.1"/>
    <property type="molecule type" value="Genomic_DNA"/>
</dbReference>
<evidence type="ECO:0000313" key="7">
    <source>
        <dbReference type="Proteomes" id="UP001367676"/>
    </source>
</evidence>
<dbReference type="PANTHER" id="PTHR48022:SF2">
    <property type="entry name" value="PLASTIDIC GLUCOSE TRANSPORTER 4"/>
    <property type="match status" value="1"/>
</dbReference>
<dbReference type="GO" id="GO:0005351">
    <property type="term" value="F:carbohydrate:proton symporter activity"/>
    <property type="evidence" value="ECO:0007669"/>
    <property type="project" value="TreeGrafter"/>
</dbReference>
<dbReference type="InterPro" id="IPR036259">
    <property type="entry name" value="MFS_trans_sf"/>
</dbReference>
<evidence type="ECO:0000256" key="5">
    <source>
        <dbReference type="SAM" id="Phobius"/>
    </source>
</evidence>
<evidence type="ECO:0000313" key="6">
    <source>
        <dbReference type="EMBL" id="KAK7571187.1"/>
    </source>
</evidence>
<dbReference type="Proteomes" id="UP001367676">
    <property type="component" value="Unassembled WGS sequence"/>
</dbReference>
<keyword evidence="4 5" id="KW-0472">Membrane</keyword>
<dbReference type="GO" id="GO:0016020">
    <property type="term" value="C:membrane"/>
    <property type="evidence" value="ECO:0007669"/>
    <property type="project" value="UniProtKB-SubCell"/>
</dbReference>
<feature type="transmembrane region" description="Helical" evidence="5">
    <location>
        <begin position="371"/>
        <end position="388"/>
    </location>
</feature>
<evidence type="ECO:0000256" key="4">
    <source>
        <dbReference type="ARBA" id="ARBA00023136"/>
    </source>
</evidence>
<feature type="transmembrane region" description="Helical" evidence="5">
    <location>
        <begin position="20"/>
        <end position="39"/>
    </location>
</feature>
<evidence type="ECO:0000256" key="3">
    <source>
        <dbReference type="ARBA" id="ARBA00022989"/>
    </source>
</evidence>
<evidence type="ECO:0000256" key="2">
    <source>
        <dbReference type="ARBA" id="ARBA00022692"/>
    </source>
</evidence>
<evidence type="ECO:0000256" key="1">
    <source>
        <dbReference type="ARBA" id="ARBA00004141"/>
    </source>
</evidence>
<sequence length="468" mass="52746">MADEELSDNDRKLIAFTRQFKCCSGVFIASAVTGMSWVLTNHDSSVYRRAINETIYKNASTWVAFGATLAACYCTHFIGRRKTIIGMQLLYVGPLLVHAASSDPVINYAGALTTKFGSDMLVGLLTLYTAEVSQAWTRAFFIGIYQLAFYTGVTVARFLPHSTQMTIFLSIMLDAAALGLSASAPETPHYLVMTDQPDEAEELMQALWFDAGDEEATALLDKAELYADEYREGVFPIVMSSQFAVPLAICFFLSMANYHICDLFFKPTRYAADAYGYPYMDLLFTVVFPGIPLKRLMTDLFHIAGCFIYLFLCFLIKRRTLFLFSVFTSLAYGFMALLAPLGPKVLILVYSCTMWERMGLRQLGYTLPAEIFPAVTRDIGVFVSYLIHYMVYNQKVYMTIQKPYGTKEIISIIVLVCFPIGVILTYLFMPETKDLPLTETEELGQHFIFQPLLDLNEEADEENIIVND</sequence>
<comment type="subcellular location">
    <subcellularLocation>
        <location evidence="1">Membrane</location>
        <topology evidence="1">Multi-pass membrane protein</topology>
    </subcellularLocation>
</comment>
<feature type="transmembrane region" description="Helical" evidence="5">
    <location>
        <begin position="139"/>
        <end position="159"/>
    </location>
</feature>
<keyword evidence="7" id="KW-1185">Reference proteome</keyword>
<gene>
    <name evidence="6" type="ORF">V9T40_014791</name>
</gene>
<dbReference type="SUPFAM" id="SSF103473">
    <property type="entry name" value="MFS general substrate transporter"/>
    <property type="match status" value="1"/>
</dbReference>
<feature type="transmembrane region" description="Helical" evidence="5">
    <location>
        <begin position="277"/>
        <end position="294"/>
    </location>
</feature>
<accession>A0AAN9T6E4</accession>
<organism evidence="6 7">
    <name type="scientific">Parthenolecanium corni</name>
    <dbReference type="NCBI Taxonomy" id="536013"/>
    <lineage>
        <taxon>Eukaryota</taxon>
        <taxon>Metazoa</taxon>
        <taxon>Ecdysozoa</taxon>
        <taxon>Arthropoda</taxon>
        <taxon>Hexapoda</taxon>
        <taxon>Insecta</taxon>
        <taxon>Pterygota</taxon>
        <taxon>Neoptera</taxon>
        <taxon>Paraneoptera</taxon>
        <taxon>Hemiptera</taxon>
        <taxon>Sternorrhyncha</taxon>
        <taxon>Coccoidea</taxon>
        <taxon>Coccidae</taxon>
        <taxon>Parthenolecanium</taxon>
    </lineage>
</organism>
<dbReference type="AlphaFoldDB" id="A0AAN9T6E4"/>